<dbReference type="AlphaFoldDB" id="A0A2N6LML4"/>
<name>A0A2N6LML4_9CYAN</name>
<evidence type="ECO:0000256" key="4">
    <source>
        <dbReference type="ARBA" id="ARBA00022692"/>
    </source>
</evidence>
<comment type="function">
    <text evidence="10 12">F(1)F(0) ATP synthase produces ATP from ADP in the presence of a proton or sodium gradient. F-type ATPases consist of two structural domains, F(1) containing the extramembraneous catalytic core and F(0) containing the membrane proton channel, linked together by a central stalk and a peripheral stalk. During catalysis, ATP synthesis in the catalytic domain of F(1) is coupled via a rotary mechanism of the central stalk subunits to proton translocation.</text>
</comment>
<keyword evidence="2 12" id="KW-0813">Transport</keyword>
<evidence type="ECO:0000256" key="8">
    <source>
        <dbReference type="ARBA" id="ARBA00023136"/>
    </source>
</evidence>
<dbReference type="GO" id="GO:0031676">
    <property type="term" value="C:plasma membrane-derived thylakoid membrane"/>
    <property type="evidence" value="ECO:0007669"/>
    <property type="project" value="UniProtKB-SubCell"/>
</dbReference>
<keyword evidence="4 12" id="KW-0812">Transmembrane</keyword>
<evidence type="ECO:0000256" key="3">
    <source>
        <dbReference type="ARBA" id="ARBA00022547"/>
    </source>
</evidence>
<evidence type="ECO:0000256" key="10">
    <source>
        <dbReference type="ARBA" id="ARBA00025198"/>
    </source>
</evidence>
<dbReference type="GO" id="GO:0046933">
    <property type="term" value="F:proton-transporting ATP synthase activity, rotational mechanism"/>
    <property type="evidence" value="ECO:0007669"/>
    <property type="project" value="UniProtKB-UniRule"/>
</dbReference>
<feature type="transmembrane region" description="Helical" evidence="12">
    <location>
        <begin position="6"/>
        <end position="27"/>
    </location>
</feature>
<dbReference type="Proteomes" id="UP000235081">
    <property type="component" value="Unassembled WGS sequence"/>
</dbReference>
<dbReference type="NCBIfam" id="TIGR03321">
    <property type="entry name" value="alt_F1F0_F0_B"/>
    <property type="match status" value="1"/>
</dbReference>
<dbReference type="InterPro" id="IPR017707">
    <property type="entry name" value="Alt_ATP_synth_F0_bsu"/>
</dbReference>
<reference evidence="14 15" key="1">
    <citation type="submission" date="2017-07" db="EMBL/GenBank/DDBJ databases">
        <title>Genomes of Fischerella (Mastigocladus) sp. strains.</title>
        <authorList>
            <person name="Miller S.R."/>
        </authorList>
    </citation>
    <scope>NUCLEOTIDE SEQUENCE [LARGE SCALE GENOMIC DNA]</scope>
    <source>
        <strain evidence="14 15">CCMEE 5318</strain>
    </source>
</reference>
<keyword evidence="3 12" id="KW-0138">CF(0)</keyword>
<keyword evidence="9 12" id="KW-0066">ATP synthesis</keyword>
<dbReference type="InterPro" id="IPR050059">
    <property type="entry name" value="ATP_synthase_B_chain"/>
</dbReference>
<comment type="subcellular location">
    <subcellularLocation>
        <location evidence="12">Cellular thylakoid membrane</location>
        <topology evidence="12">Single-pass membrane protein</topology>
    </subcellularLocation>
    <subcellularLocation>
        <location evidence="11">Endomembrane system</location>
        <topology evidence="11">Single-pass membrane protein</topology>
    </subcellularLocation>
</comment>
<dbReference type="EMBL" id="NMQE01000092">
    <property type="protein sequence ID" value="PMB26532.1"/>
    <property type="molecule type" value="Genomic_DNA"/>
</dbReference>
<dbReference type="InterPro" id="IPR002146">
    <property type="entry name" value="ATP_synth_b/b'su_bac/chlpt"/>
</dbReference>
<keyword evidence="5 12" id="KW-0375">Hydrogen ion transport</keyword>
<evidence type="ECO:0000256" key="9">
    <source>
        <dbReference type="ARBA" id="ARBA00023310"/>
    </source>
</evidence>
<sequence length="269" mass="31733">MLINWFTVFAQILNFLILVALLRRFLYKPILKVIHKRQALIDTRWQEAEQLQAEAQKEAAFYRQQRQELQNQQQALLNQAQIEAEQERQRLLRQIRQDLEYLRATWQEELQQEQEEFRSRLRQQIIHQTCTIARKALRDLANQDLEEQIIRVFSDRLHHLEERQKQAIAQALHQSPQTILVCSHFEMSPELRQQLIATIQTHFAVDYAVEFVTTPDLLCGIEVKLAGQELVWSLDTYLQTLEQQLSTALTQQGAFRHEQNIQTGAGCLP</sequence>
<dbReference type="HAMAP" id="MF_01398">
    <property type="entry name" value="ATP_synth_b_bprime"/>
    <property type="match status" value="1"/>
</dbReference>
<dbReference type="PANTHER" id="PTHR33445">
    <property type="entry name" value="ATP SYNTHASE SUBUNIT B', CHLOROPLASTIC"/>
    <property type="match status" value="1"/>
</dbReference>
<evidence type="ECO:0000256" key="6">
    <source>
        <dbReference type="ARBA" id="ARBA00022989"/>
    </source>
</evidence>
<gene>
    <name evidence="12" type="primary">atpF</name>
    <name evidence="14" type="ORF">CEN46_03510</name>
</gene>
<protein>
    <recommendedName>
        <fullName evidence="12">ATP synthase subunit b</fullName>
    </recommendedName>
    <alternativeName>
        <fullName evidence="12">ATP synthase F(0) sector subunit b</fullName>
    </alternativeName>
    <alternativeName>
        <fullName evidence="12">ATPase subunit I</fullName>
    </alternativeName>
    <alternativeName>
        <fullName evidence="12">F-type ATPase subunit b</fullName>
        <shortName evidence="12">F-ATPase subunit b</shortName>
    </alternativeName>
</protein>
<comment type="function">
    <text evidence="12">Component of the F(0) channel, it forms part of the peripheral stalk, linking F(1) to F(0).</text>
</comment>
<comment type="subunit">
    <text evidence="12">F-type ATPases have 2 components, F(1) - the catalytic core - and F(0) - the membrane proton channel. F(1) has five subunits: alpha(3), beta(3), gamma(1), delta(1), epsilon(1). F(0) has four main subunits: a(1), b(1), b'(1) and c(10-14). The alpha and beta chains form an alternating ring which encloses part of the gamma chain. F(1) is attached to F(0) by a central stalk formed by the gamma and epsilon chains, while a peripheral stalk is formed by the delta, b and b' chains.</text>
</comment>
<evidence type="ECO:0000313" key="14">
    <source>
        <dbReference type="EMBL" id="PMB26532.1"/>
    </source>
</evidence>
<keyword evidence="7 12" id="KW-0406">Ion transport</keyword>
<comment type="caution">
    <text evidence="14">The sequence shown here is derived from an EMBL/GenBank/DDBJ whole genome shotgun (WGS) entry which is preliminary data.</text>
</comment>
<evidence type="ECO:0000313" key="15">
    <source>
        <dbReference type="Proteomes" id="UP000235081"/>
    </source>
</evidence>
<dbReference type="CDD" id="cd06503">
    <property type="entry name" value="ATP-synt_Fo_b"/>
    <property type="match status" value="1"/>
</dbReference>
<accession>A0A2N6LML4</accession>
<evidence type="ECO:0000256" key="5">
    <source>
        <dbReference type="ARBA" id="ARBA00022781"/>
    </source>
</evidence>
<evidence type="ECO:0000256" key="1">
    <source>
        <dbReference type="ARBA" id="ARBA00005513"/>
    </source>
</evidence>
<evidence type="ECO:0000256" key="13">
    <source>
        <dbReference type="SAM" id="Coils"/>
    </source>
</evidence>
<dbReference type="PANTHER" id="PTHR33445:SF2">
    <property type="entry name" value="ATP SYNTHASE SUBUNIT B', CHLOROPLASTIC"/>
    <property type="match status" value="1"/>
</dbReference>
<evidence type="ECO:0000256" key="2">
    <source>
        <dbReference type="ARBA" id="ARBA00022448"/>
    </source>
</evidence>
<keyword evidence="8 12" id="KW-0472">Membrane</keyword>
<comment type="similarity">
    <text evidence="1 12">Belongs to the ATPase B chain family.</text>
</comment>
<feature type="coiled-coil region" evidence="13">
    <location>
        <begin position="52"/>
        <end position="116"/>
    </location>
</feature>
<dbReference type="RefSeq" id="WP_102180463.1">
    <property type="nucleotide sequence ID" value="NZ_NMQE01000092.1"/>
</dbReference>
<dbReference type="GO" id="GO:0045259">
    <property type="term" value="C:proton-transporting ATP synthase complex"/>
    <property type="evidence" value="ECO:0007669"/>
    <property type="project" value="UniProtKB-KW"/>
</dbReference>
<dbReference type="GO" id="GO:0012505">
    <property type="term" value="C:endomembrane system"/>
    <property type="evidence" value="ECO:0007669"/>
    <property type="project" value="UniProtKB-SubCell"/>
</dbReference>
<keyword evidence="12" id="KW-0793">Thylakoid</keyword>
<proteinExistence type="inferred from homology"/>
<evidence type="ECO:0000256" key="12">
    <source>
        <dbReference type="HAMAP-Rule" id="MF_01398"/>
    </source>
</evidence>
<evidence type="ECO:0000256" key="11">
    <source>
        <dbReference type="ARBA" id="ARBA00037847"/>
    </source>
</evidence>
<keyword evidence="13" id="KW-0175">Coiled coil</keyword>
<organism evidence="14 15">
    <name type="scientific">Fischerella thermalis CCMEE 5318</name>
    <dbReference type="NCBI Taxonomy" id="2019666"/>
    <lineage>
        <taxon>Bacteria</taxon>
        <taxon>Bacillati</taxon>
        <taxon>Cyanobacteriota</taxon>
        <taxon>Cyanophyceae</taxon>
        <taxon>Nostocales</taxon>
        <taxon>Hapalosiphonaceae</taxon>
        <taxon>Fischerella</taxon>
    </lineage>
</organism>
<dbReference type="Pfam" id="PF00430">
    <property type="entry name" value="ATP-synt_B"/>
    <property type="match status" value="1"/>
</dbReference>
<evidence type="ECO:0000256" key="7">
    <source>
        <dbReference type="ARBA" id="ARBA00023065"/>
    </source>
</evidence>
<keyword evidence="6 12" id="KW-1133">Transmembrane helix</keyword>
<dbReference type="GO" id="GO:0046961">
    <property type="term" value="F:proton-transporting ATPase activity, rotational mechanism"/>
    <property type="evidence" value="ECO:0007669"/>
    <property type="project" value="TreeGrafter"/>
</dbReference>